<comment type="caution">
    <text evidence="1">The sequence shown here is derived from an EMBL/GenBank/DDBJ whole genome shotgun (WGS) entry which is preliminary data.</text>
</comment>
<evidence type="ECO:0000313" key="1">
    <source>
        <dbReference type="EMBL" id="EYC34074.1"/>
    </source>
</evidence>
<keyword evidence="2" id="KW-1185">Reference proteome</keyword>
<dbReference type="EMBL" id="JARK01001337">
    <property type="protein sequence ID" value="EYC34074.1"/>
    <property type="molecule type" value="Genomic_DNA"/>
</dbReference>
<dbReference type="Proteomes" id="UP000024635">
    <property type="component" value="Unassembled WGS sequence"/>
</dbReference>
<sequence length="83" mass="9040">MATVISRIEAITNTCPLTKVSTTDLGEIPMGPINFSQGNLWYSIPDTQLQYGNGDVSYDPDLIQTVAQTQKGLLFSEQIATAF</sequence>
<protein>
    <submittedName>
        <fullName evidence="1">Uncharacterized protein</fullName>
    </submittedName>
</protein>
<reference evidence="2" key="1">
    <citation type="journal article" date="2015" name="Nat. Genet.">
        <title>The genome and transcriptome of the zoonotic hookworm Ancylostoma ceylanicum identify infection-specific gene families.</title>
        <authorList>
            <person name="Schwarz E.M."/>
            <person name="Hu Y."/>
            <person name="Antoshechkin I."/>
            <person name="Miller M.M."/>
            <person name="Sternberg P.W."/>
            <person name="Aroian R.V."/>
        </authorList>
    </citation>
    <scope>NUCLEOTIDE SEQUENCE</scope>
    <source>
        <strain evidence="2">HY135</strain>
    </source>
</reference>
<name>A0A016W2M6_9BILA</name>
<dbReference type="OrthoDB" id="8019190at2759"/>
<dbReference type="AlphaFoldDB" id="A0A016W2M6"/>
<accession>A0A016W2M6</accession>
<gene>
    <name evidence="1" type="primary">Acey_s0001.g23</name>
    <name evidence="1" type="ORF">Y032_0001g23</name>
</gene>
<proteinExistence type="predicted"/>
<organism evidence="1 2">
    <name type="scientific">Ancylostoma ceylanicum</name>
    <dbReference type="NCBI Taxonomy" id="53326"/>
    <lineage>
        <taxon>Eukaryota</taxon>
        <taxon>Metazoa</taxon>
        <taxon>Ecdysozoa</taxon>
        <taxon>Nematoda</taxon>
        <taxon>Chromadorea</taxon>
        <taxon>Rhabditida</taxon>
        <taxon>Rhabditina</taxon>
        <taxon>Rhabditomorpha</taxon>
        <taxon>Strongyloidea</taxon>
        <taxon>Ancylostomatidae</taxon>
        <taxon>Ancylostomatinae</taxon>
        <taxon>Ancylostoma</taxon>
    </lineage>
</organism>
<evidence type="ECO:0000313" key="2">
    <source>
        <dbReference type="Proteomes" id="UP000024635"/>
    </source>
</evidence>